<evidence type="ECO:0000313" key="3">
    <source>
        <dbReference type="EMBL" id="KIP06575.1"/>
    </source>
</evidence>
<feature type="domain" description="Meiotically up-regulated protein Msb1/Mug8" evidence="2">
    <location>
        <begin position="84"/>
        <end position="477"/>
    </location>
</feature>
<feature type="region of interest" description="Disordered" evidence="1">
    <location>
        <begin position="510"/>
        <end position="540"/>
    </location>
</feature>
<feature type="compositionally biased region" description="Low complexity" evidence="1">
    <location>
        <begin position="712"/>
        <end position="735"/>
    </location>
</feature>
<feature type="compositionally biased region" description="Low complexity" evidence="1">
    <location>
        <begin position="331"/>
        <end position="353"/>
    </location>
</feature>
<sequence>MHPHWYSASPEVQRKLVSLFILSFGPKSPISTLSPAPSSPQLVFENELNYTRDPHDIASVLRWGLRHLRLEGSSFGKDSTTPSEWAWYVNFATAEREGGYPSTAFSKSLIPLLPPAHSQLLAALFDTMSSLAAHAETTGTSGSKLAKLFGLWLLSTERVKSSEDWAAFYRRWERAGRVLEHLFLAHIREEAEASKMPLRLSELVKQYPYLTAHEKDASGAADDLPYLPIPRFSTRPRDAIFVRVDTLLPSPTTLRPVKDHPLHFISEALKTAAPADAFASEEVRALWEEIKAKASEGADDTPSADPVLSKILDDESLRLLTLIPGGTPNTSAASSPLYNPSSPSSPTLLAPESSRLRSSSVGTPTGNGKATSSNGHGKMPTTSSLSSWADFSTAGFGESALDKTLTLSISDDVETTQPQRQAARAKSPLRGRRSSVDNPSPLAPSNDTSEARHQWTLKRVDLVQVDESFFDFWNDALLDPIATSWPAFAVCQLKGLRTSVLIVEQTYTYPAPEPARPEPTTRRAASPPPSIAPSVGSARKSFSFSPTMRRFSFFSSNDGASRTATKKTGAKSGAANRATPRIGEMGEILSEENEHTPPVPAKKASPGLPAVPLVDAPAPSPPAEVAPVATKPVRSEADAPEKPTATVLKDIAVPKDDTSVAEASGANKELPAAPEGVVLAGATPGPQVALESSEIKTLVEAQEAKAAEETSAPEPVTTQAEAETTAPQEQTVAAPEPAPEPTVSDETEPADTASSEPVHEEPNVVPSVPEPTEAASTVPDEAETTVPAEAATITVIEEEVPQSEDVKQSVERVLIPEETEQAEGSEAVEETAAEGHAEPEQSEHASQVVEPEVEEEASEPETKEEKPAEPEPTEAPAPEEPAPVTAVEPVEPTLPIVTAEPEPEATPEKVASVVEEADERAEEPSHANGTSHPVESSTSQAADDTQESESHAAEEPHA</sequence>
<dbReference type="Proteomes" id="UP000053257">
    <property type="component" value="Unassembled WGS sequence"/>
</dbReference>
<accession>A0A0C3S9X9</accession>
<dbReference type="EMBL" id="KN840515">
    <property type="protein sequence ID" value="KIP06575.1"/>
    <property type="molecule type" value="Genomic_DNA"/>
</dbReference>
<name>A0A0C3S9X9_PHLG1</name>
<dbReference type="OrthoDB" id="3362494at2759"/>
<feature type="compositionally biased region" description="Low complexity" evidence="1">
    <location>
        <begin position="784"/>
        <end position="795"/>
    </location>
</feature>
<feature type="compositionally biased region" description="Low complexity" evidence="1">
    <location>
        <begin position="763"/>
        <end position="773"/>
    </location>
</feature>
<dbReference type="STRING" id="745531.A0A0C3S9X9"/>
<reference evidence="3 4" key="1">
    <citation type="journal article" date="2014" name="PLoS Genet.">
        <title>Analysis of the Phlebiopsis gigantea genome, transcriptome and secretome provides insight into its pioneer colonization strategies of wood.</title>
        <authorList>
            <person name="Hori C."/>
            <person name="Ishida T."/>
            <person name="Igarashi K."/>
            <person name="Samejima M."/>
            <person name="Suzuki H."/>
            <person name="Master E."/>
            <person name="Ferreira P."/>
            <person name="Ruiz-Duenas F.J."/>
            <person name="Held B."/>
            <person name="Canessa P."/>
            <person name="Larrondo L.F."/>
            <person name="Schmoll M."/>
            <person name="Druzhinina I.S."/>
            <person name="Kubicek C.P."/>
            <person name="Gaskell J.A."/>
            <person name="Kersten P."/>
            <person name="St John F."/>
            <person name="Glasner J."/>
            <person name="Sabat G."/>
            <person name="Splinter BonDurant S."/>
            <person name="Syed K."/>
            <person name="Yadav J."/>
            <person name="Mgbeahuruike A.C."/>
            <person name="Kovalchuk A."/>
            <person name="Asiegbu F.O."/>
            <person name="Lackner G."/>
            <person name="Hoffmeister D."/>
            <person name="Rencoret J."/>
            <person name="Gutierrez A."/>
            <person name="Sun H."/>
            <person name="Lindquist E."/>
            <person name="Barry K."/>
            <person name="Riley R."/>
            <person name="Grigoriev I.V."/>
            <person name="Henrissat B."/>
            <person name="Kues U."/>
            <person name="Berka R.M."/>
            <person name="Martinez A.T."/>
            <person name="Covert S.F."/>
            <person name="Blanchette R.A."/>
            <person name="Cullen D."/>
        </authorList>
    </citation>
    <scope>NUCLEOTIDE SEQUENCE [LARGE SCALE GENOMIC DNA]</scope>
    <source>
        <strain evidence="3 4">11061_1 CR5-6</strain>
    </source>
</reference>
<dbReference type="PANTHER" id="PTHR28093:SF1">
    <property type="entry name" value="MORPHOGENESIS-RELATED PROTEIN MSB1"/>
    <property type="match status" value="1"/>
</dbReference>
<feature type="region of interest" description="Disordered" evidence="1">
    <location>
        <begin position="412"/>
        <end position="451"/>
    </location>
</feature>
<feature type="compositionally biased region" description="Basic and acidic residues" evidence="1">
    <location>
        <begin position="948"/>
        <end position="958"/>
    </location>
</feature>
<feature type="compositionally biased region" description="Polar residues" evidence="1">
    <location>
        <begin position="927"/>
        <end position="943"/>
    </location>
</feature>
<feature type="compositionally biased region" description="Basic and acidic residues" evidence="1">
    <location>
        <begin position="860"/>
        <end position="869"/>
    </location>
</feature>
<dbReference type="InterPro" id="IPR008936">
    <property type="entry name" value="Rho_GTPase_activation_prot"/>
</dbReference>
<dbReference type="HOGENOM" id="CLU_002740_1_0_1"/>
<evidence type="ECO:0000256" key="1">
    <source>
        <dbReference type="SAM" id="MobiDB-lite"/>
    </source>
</evidence>
<feature type="compositionally biased region" description="Polar residues" evidence="1">
    <location>
        <begin position="356"/>
        <end position="384"/>
    </location>
</feature>
<gene>
    <name evidence="3" type="ORF">PHLGIDRAFT_452814</name>
</gene>
<feature type="region of interest" description="Disordered" evidence="1">
    <location>
        <begin position="322"/>
        <end position="384"/>
    </location>
</feature>
<evidence type="ECO:0000259" key="2">
    <source>
        <dbReference type="Pfam" id="PF08101"/>
    </source>
</evidence>
<organism evidence="3 4">
    <name type="scientific">Phlebiopsis gigantea (strain 11061_1 CR5-6)</name>
    <name type="common">White-rot fungus</name>
    <name type="synonym">Peniophora gigantea</name>
    <dbReference type="NCBI Taxonomy" id="745531"/>
    <lineage>
        <taxon>Eukaryota</taxon>
        <taxon>Fungi</taxon>
        <taxon>Dikarya</taxon>
        <taxon>Basidiomycota</taxon>
        <taxon>Agaricomycotina</taxon>
        <taxon>Agaricomycetes</taxon>
        <taxon>Polyporales</taxon>
        <taxon>Phanerochaetaceae</taxon>
        <taxon>Phlebiopsis</taxon>
    </lineage>
</organism>
<dbReference type="Gene3D" id="1.10.555.10">
    <property type="entry name" value="Rho GTPase activation protein"/>
    <property type="match status" value="1"/>
</dbReference>
<dbReference type="PANTHER" id="PTHR28093">
    <property type="entry name" value="MORPHOGENESIS-RELATED PROTEIN MSB1"/>
    <property type="match status" value="1"/>
</dbReference>
<dbReference type="SUPFAM" id="SSF48350">
    <property type="entry name" value="GTPase activation domain, GAP"/>
    <property type="match status" value="1"/>
</dbReference>
<dbReference type="AlphaFoldDB" id="A0A0C3S9X9"/>
<feature type="compositionally biased region" description="Low complexity" evidence="1">
    <location>
        <begin position="882"/>
        <end position="893"/>
    </location>
</feature>
<feature type="compositionally biased region" description="Basic and acidic residues" evidence="1">
    <location>
        <begin position="833"/>
        <end position="843"/>
    </location>
</feature>
<keyword evidence="4" id="KW-1185">Reference proteome</keyword>
<dbReference type="Pfam" id="PF08101">
    <property type="entry name" value="Msb1-Mug8_dom"/>
    <property type="match status" value="1"/>
</dbReference>
<dbReference type="InterPro" id="IPR037508">
    <property type="entry name" value="Msb1/Mug8"/>
</dbReference>
<feature type="region of interest" description="Disordered" evidence="1">
    <location>
        <begin position="555"/>
        <end position="958"/>
    </location>
</feature>
<dbReference type="InterPro" id="IPR012965">
    <property type="entry name" value="Msb1/Mug8_dom"/>
</dbReference>
<proteinExistence type="predicted"/>
<feature type="compositionally biased region" description="Acidic residues" evidence="1">
    <location>
        <begin position="817"/>
        <end position="832"/>
    </location>
</feature>
<protein>
    <recommendedName>
        <fullName evidence="2">Meiotically up-regulated protein Msb1/Mug8 domain-containing protein</fullName>
    </recommendedName>
</protein>
<feature type="compositionally biased region" description="Low complexity" evidence="1">
    <location>
        <begin position="606"/>
        <end position="617"/>
    </location>
</feature>
<evidence type="ECO:0000313" key="4">
    <source>
        <dbReference type="Proteomes" id="UP000053257"/>
    </source>
</evidence>